<comment type="similarity">
    <text evidence="2">Belongs to the ustYa family.</text>
</comment>
<dbReference type="PANTHER" id="PTHR33365">
    <property type="entry name" value="YALI0B05434P"/>
    <property type="match status" value="1"/>
</dbReference>
<protein>
    <submittedName>
        <fullName evidence="4">Uncharacterized protein</fullName>
    </submittedName>
</protein>
<comment type="caution">
    <text evidence="4">The sequence shown here is derived from an EMBL/GenBank/DDBJ whole genome shotgun (WGS) entry which is preliminary data.</text>
</comment>
<evidence type="ECO:0000313" key="4">
    <source>
        <dbReference type="EMBL" id="KAJ5616783.1"/>
    </source>
</evidence>
<keyword evidence="3" id="KW-0812">Transmembrane</keyword>
<dbReference type="RefSeq" id="XP_056757950.1">
    <property type="nucleotide sequence ID" value="XM_056892955.1"/>
</dbReference>
<evidence type="ECO:0000313" key="5">
    <source>
        <dbReference type="Proteomes" id="UP001213799"/>
    </source>
</evidence>
<reference evidence="4" key="1">
    <citation type="journal article" date="2023" name="IMA Fungus">
        <title>Comparative genomic study of the Penicillium genus elucidates a diverse pangenome and 15 lateral gene transfer events.</title>
        <authorList>
            <person name="Petersen C."/>
            <person name="Sorensen T."/>
            <person name="Nielsen M.R."/>
            <person name="Sondergaard T.E."/>
            <person name="Sorensen J.L."/>
            <person name="Fitzpatrick D.A."/>
            <person name="Frisvad J.C."/>
            <person name="Nielsen K.L."/>
        </authorList>
    </citation>
    <scope>NUCLEOTIDE SEQUENCE</scope>
    <source>
        <strain evidence="4">IBT 12815</strain>
    </source>
</reference>
<comment type="pathway">
    <text evidence="1">Mycotoxin biosynthesis.</text>
</comment>
<dbReference type="GeneID" id="81583197"/>
<dbReference type="GO" id="GO:0043386">
    <property type="term" value="P:mycotoxin biosynthetic process"/>
    <property type="evidence" value="ECO:0007669"/>
    <property type="project" value="InterPro"/>
</dbReference>
<dbReference type="AlphaFoldDB" id="A0AAD6H7C6"/>
<feature type="transmembrane region" description="Helical" evidence="3">
    <location>
        <begin position="18"/>
        <end position="40"/>
    </location>
</feature>
<reference evidence="4" key="2">
    <citation type="submission" date="2023-01" db="EMBL/GenBank/DDBJ databases">
        <authorList>
            <person name="Petersen C."/>
        </authorList>
    </citation>
    <scope>NUCLEOTIDE SEQUENCE</scope>
    <source>
        <strain evidence="4">IBT 12815</strain>
    </source>
</reference>
<dbReference type="Proteomes" id="UP001213799">
    <property type="component" value="Unassembled WGS sequence"/>
</dbReference>
<dbReference type="InterPro" id="IPR021765">
    <property type="entry name" value="UstYa-like"/>
</dbReference>
<organism evidence="4 5">
    <name type="scientific">Penicillium hordei</name>
    <dbReference type="NCBI Taxonomy" id="40994"/>
    <lineage>
        <taxon>Eukaryota</taxon>
        <taxon>Fungi</taxon>
        <taxon>Dikarya</taxon>
        <taxon>Ascomycota</taxon>
        <taxon>Pezizomycotina</taxon>
        <taxon>Eurotiomycetes</taxon>
        <taxon>Eurotiomycetidae</taxon>
        <taxon>Eurotiales</taxon>
        <taxon>Aspergillaceae</taxon>
        <taxon>Penicillium</taxon>
    </lineage>
</organism>
<evidence type="ECO:0000256" key="1">
    <source>
        <dbReference type="ARBA" id="ARBA00004685"/>
    </source>
</evidence>
<sequence length="257" mass="28717">MAITYGMLGSHSILQRNWLLITLSTGFLVILTSTTLLFGIQYGRLTSFTNPHPPSHPSLNPPSEIWDVHHVPNPPPVFTPMLFREISHSNSFNSAEEAAQDPSWSQLLTHGGGFLHVQESDGEVHGYGVSMFHQLHCLMMIRDMLLGKPMSHAHEASDWSNDSMHWLHCLDYLAQGVLCAADDTIERPTFTRDFEGKLVKGIDGMNHTHQCRNSKALRDAVELSEETPRRAELLGATTVFKMEGMDSEGKPWVVSES</sequence>
<name>A0AAD6H7C6_9EURO</name>
<keyword evidence="3" id="KW-1133">Transmembrane helix</keyword>
<evidence type="ECO:0000256" key="3">
    <source>
        <dbReference type="SAM" id="Phobius"/>
    </source>
</evidence>
<evidence type="ECO:0000256" key="2">
    <source>
        <dbReference type="ARBA" id="ARBA00035112"/>
    </source>
</evidence>
<proteinExistence type="inferred from homology"/>
<dbReference type="Pfam" id="PF11807">
    <property type="entry name" value="UstYa"/>
    <property type="match status" value="1"/>
</dbReference>
<dbReference type="PANTHER" id="PTHR33365:SF4">
    <property type="entry name" value="CYCLOCHLOROTINE BIOSYNTHESIS PROTEIN O"/>
    <property type="match status" value="1"/>
</dbReference>
<keyword evidence="3" id="KW-0472">Membrane</keyword>
<gene>
    <name evidence="4" type="ORF">N7537_001897</name>
</gene>
<dbReference type="EMBL" id="JAQJAE010000001">
    <property type="protein sequence ID" value="KAJ5616783.1"/>
    <property type="molecule type" value="Genomic_DNA"/>
</dbReference>
<accession>A0AAD6H7C6</accession>
<keyword evidence="5" id="KW-1185">Reference proteome</keyword>